<feature type="transmembrane region" description="Helical" evidence="1">
    <location>
        <begin position="36"/>
        <end position="52"/>
    </location>
</feature>
<reference evidence="2" key="1">
    <citation type="submission" date="2020-09" db="EMBL/GenBank/DDBJ databases">
        <title>Rhizobia associated with sainfoin plants.</title>
        <authorList>
            <person name="Asharfi S."/>
            <person name="Kuzmanovic N."/>
            <person name="Bunk B."/>
            <person name="Sproeer C."/>
            <person name="Becker M."/>
            <person name="Thuenen T."/>
        </authorList>
    </citation>
    <scope>NUCLEOTIDE SEQUENCE</scope>
    <source>
        <strain evidence="2">OM4</strain>
    </source>
</reference>
<feature type="transmembrane region" description="Helical" evidence="1">
    <location>
        <begin position="12"/>
        <end position="30"/>
    </location>
</feature>
<organism evidence="2 3">
    <name type="scientific">Mesorhizobium onobrychidis</name>
    <dbReference type="NCBI Taxonomy" id="2775404"/>
    <lineage>
        <taxon>Bacteria</taxon>
        <taxon>Pseudomonadati</taxon>
        <taxon>Pseudomonadota</taxon>
        <taxon>Alphaproteobacteria</taxon>
        <taxon>Hyphomicrobiales</taxon>
        <taxon>Phyllobacteriaceae</taxon>
        <taxon>Mesorhizobium</taxon>
    </lineage>
</organism>
<dbReference type="InterPro" id="IPR025291">
    <property type="entry name" value="DUF4153"/>
</dbReference>
<feature type="transmembrane region" description="Helical" evidence="1">
    <location>
        <begin position="146"/>
        <end position="169"/>
    </location>
</feature>
<feature type="transmembrane region" description="Helical" evidence="1">
    <location>
        <begin position="323"/>
        <end position="343"/>
    </location>
</feature>
<feature type="transmembrane region" description="Helical" evidence="1">
    <location>
        <begin position="393"/>
        <end position="413"/>
    </location>
</feature>
<dbReference type="Proteomes" id="UP001058098">
    <property type="component" value="Chromosome"/>
</dbReference>
<feature type="transmembrane region" description="Helical" evidence="1">
    <location>
        <begin position="189"/>
        <end position="208"/>
    </location>
</feature>
<evidence type="ECO:0000313" key="2">
    <source>
        <dbReference type="EMBL" id="UVC16377.1"/>
    </source>
</evidence>
<sequence length="518" mass="56879">MTSFLTAAPSYCARFGVAVLLAALADFFFYGQSVGITFFLFGITLAAAAAAIQPSALSARGLWLGFAALLVGLLPLIENVSALSVAIGLAAMAGFALSLVGRLRRGAARIAGQVALFLLAAPFRFVHDFFRWRKAARRLGRRRIRLAAIAVWIMPLTLGAVFLALFGAANPVIEYWLSLIDLLALLDLIQLPRLAFWLLVLAGVWVFLRPRLPCFLRRIARRVSPVPVSGVTTPTKPAKAIEDIIFGKAAILRALVVFNILIAVQTVLDATYLWGGIALPDGLTYAAYAHRGAYPLIVTALLAAAFVLAALRPGSTTSGDPFIRRLVYVWVAQNIVLVISSILRLELYIGIYALTYWRVAAFVWMGLVAAGLALIIARIALGKSNEWLLSANLLTLSMTLYACSFINFAALIANYNVEHSFEMTGQGTELDFWYLRSLGPSAWPALDRFLEHQGRTNAASVPSYRELARLLGQDKARYRAGRENWRAWSFRDWRLFRTLDTRIPFVVPQGSETFAPGP</sequence>
<dbReference type="Pfam" id="PF13687">
    <property type="entry name" value="DUF4153"/>
    <property type="match status" value="1"/>
</dbReference>
<proteinExistence type="predicted"/>
<evidence type="ECO:0000313" key="3">
    <source>
        <dbReference type="Proteomes" id="UP001058098"/>
    </source>
</evidence>
<keyword evidence="1" id="KW-1133">Transmembrane helix</keyword>
<name>A0ABY5R277_9HYPH</name>
<evidence type="ECO:0000256" key="1">
    <source>
        <dbReference type="SAM" id="Phobius"/>
    </source>
</evidence>
<dbReference type="RefSeq" id="WP_258121303.1">
    <property type="nucleotide sequence ID" value="NZ_CP062229.1"/>
</dbReference>
<feature type="transmembrane region" description="Helical" evidence="1">
    <location>
        <begin position="250"/>
        <end position="273"/>
    </location>
</feature>
<keyword evidence="3" id="KW-1185">Reference proteome</keyword>
<keyword evidence="1" id="KW-0472">Membrane</keyword>
<feature type="transmembrane region" description="Helical" evidence="1">
    <location>
        <begin position="107"/>
        <end position="126"/>
    </location>
</feature>
<keyword evidence="1" id="KW-0812">Transmembrane</keyword>
<dbReference type="EMBL" id="CP062229">
    <property type="protein sequence ID" value="UVC16377.1"/>
    <property type="molecule type" value="Genomic_DNA"/>
</dbReference>
<gene>
    <name evidence="2" type="ORF">IHQ72_04150</name>
</gene>
<accession>A0ABY5R277</accession>
<feature type="transmembrane region" description="Helical" evidence="1">
    <location>
        <begin position="293"/>
        <end position="311"/>
    </location>
</feature>
<feature type="transmembrane region" description="Helical" evidence="1">
    <location>
        <begin position="64"/>
        <end position="95"/>
    </location>
</feature>
<protein>
    <submittedName>
        <fullName evidence="2">DUF4173 domain-containing protein</fullName>
    </submittedName>
</protein>
<feature type="transmembrane region" description="Helical" evidence="1">
    <location>
        <begin position="355"/>
        <end position="381"/>
    </location>
</feature>